<dbReference type="EMBL" id="MBQD01000020">
    <property type="protein sequence ID" value="OCL34687.1"/>
    <property type="molecule type" value="Genomic_DNA"/>
</dbReference>
<dbReference type="Gene3D" id="2.40.30.130">
    <property type="match status" value="1"/>
</dbReference>
<keyword evidence="4 13" id="KW-0479">Metal-binding</keyword>
<gene>
    <name evidence="13" type="primary">alaS</name>
    <name evidence="14" type="ORF">BCR15_03085</name>
</gene>
<dbReference type="GO" id="GO:0006419">
    <property type="term" value="P:alanyl-tRNA aminoacylation"/>
    <property type="evidence" value="ECO:0007669"/>
    <property type="project" value="UniProtKB-UniRule"/>
</dbReference>
<dbReference type="InterPro" id="IPR050058">
    <property type="entry name" value="Ala-tRNA_ligase"/>
</dbReference>
<evidence type="ECO:0000256" key="13">
    <source>
        <dbReference type="HAMAP-Rule" id="MF_00036"/>
    </source>
</evidence>
<name>A0A1C0AN28_9ACTN</name>
<comment type="similarity">
    <text evidence="1 13">Belongs to the class-II aminoacyl-tRNA synthetase family.</text>
</comment>
<dbReference type="CDD" id="cd00673">
    <property type="entry name" value="AlaRS_core"/>
    <property type="match status" value="1"/>
</dbReference>
<sequence length="883" mass="95372">MKTSEIRSRFVDFFAARDHTVVPSASLLYNDPTLLFVNAGMVPFKPYFLGDEPAPFRRAVSSQKCVRTLDIDEVGKTTRHGTFFQMLGNFAFGDYFKEGAIRYAWDLVTGSEDDGGWGFDPESVWVTALHGDQETIDLWQQVGIPRHRIQERGLKDNYWHMGVPGPGGPCSEIYIDRGPEFGRDGGPVVDEDRFLEIWNLVFQQEELSAVRAKDDFDVLRPLPSQNIDTGSGLERVALLKQGVANMYEIDEVFPVIAKASELSGRRYGADPTDDVRFRVVADHVRSSLMLMTDGVTPGNEARGYVLRRLLRRVVRSMRLLGVQDPVLSELLPVSRDLMRVSYPDIDDNWARVSQAAAAEEESFRRTLQAGTVMFDTAVAQAKSAATPALAGDQAFQLHDTYGFPIDLTMEMAAEQGLTVDRGKFDELMREQKERARADAKAKKGGAASMEAYRELRERGEVPFLGYTDLDAATRVRGIIADGTVVDRAADGSTVEIVLEETPFYAEAGGQDADRGRIVGDGFTLEVLDVQRPVPGLVVHRVEVFGELAAGAGAEAHVDPIARHGAAQAHTATHIVHAALRELVGPTATQAGSYNKPGYMRFDFSSPQALSDQMRAEVEARANQAIVDNFTVTAQQMKLEEAKALGAMAMFGEKYPPVVRMVELAGPWSRELCGGTHVGTTAEIGVLNLITEASIGSGVRRVEALVAGDAFQRFAAERALVAELTDTLRVQPDQLVGRVERLVAQLKDAEKRIAALNAERLLASAAGMVGDAVDVAGVRYLGITVPGVTGNDLRTLALDLRERLGSDPAVVALIGGADKPTALVATNEAARGLGLRAGQLISVACAELGGKGGGKDDLAQGGGTDASAAPQALRAVRDALAARA</sequence>
<keyword evidence="9 13" id="KW-0648">Protein biosynthesis</keyword>
<dbReference type="GO" id="GO:0004813">
    <property type="term" value="F:alanine-tRNA ligase activity"/>
    <property type="evidence" value="ECO:0007669"/>
    <property type="project" value="UniProtKB-UniRule"/>
</dbReference>
<evidence type="ECO:0000256" key="6">
    <source>
        <dbReference type="ARBA" id="ARBA00022833"/>
    </source>
</evidence>
<comment type="domain">
    <text evidence="13">Consists of three domains; the N-terminal catalytic domain, the editing domain and the C-terminal C-Ala domain. The editing domain removes incorrectly charged amino acids, while the C-Ala domain, along with tRNA(Ala), serves as a bridge to cooperatively bring together the editing and aminoacylation centers thus stimulating deacylation of misacylated tRNAs.</text>
</comment>
<comment type="caution">
    <text evidence="14">The sequence shown here is derived from an EMBL/GenBank/DDBJ whole genome shotgun (WGS) entry which is preliminary data.</text>
</comment>
<evidence type="ECO:0000256" key="3">
    <source>
        <dbReference type="ARBA" id="ARBA00022598"/>
    </source>
</evidence>
<dbReference type="GO" id="GO:0008270">
    <property type="term" value="F:zinc ion binding"/>
    <property type="evidence" value="ECO:0007669"/>
    <property type="project" value="UniProtKB-UniRule"/>
</dbReference>
<keyword evidence="2 13" id="KW-0820">tRNA-binding</keyword>
<dbReference type="PANTHER" id="PTHR11777:SF9">
    <property type="entry name" value="ALANINE--TRNA LIGASE, CYTOPLASMIC"/>
    <property type="match status" value="1"/>
</dbReference>
<keyword evidence="7 13" id="KW-0067">ATP-binding</keyword>
<dbReference type="GO" id="GO:0002161">
    <property type="term" value="F:aminoacyl-tRNA deacylase activity"/>
    <property type="evidence" value="ECO:0007669"/>
    <property type="project" value="TreeGrafter"/>
</dbReference>
<dbReference type="InterPro" id="IPR002318">
    <property type="entry name" value="Ala-tRNA-lgiase_IIc"/>
</dbReference>
<protein>
    <recommendedName>
        <fullName evidence="13">Alanine--tRNA ligase</fullName>
        <ecNumber evidence="13">6.1.1.7</ecNumber>
    </recommendedName>
    <alternativeName>
        <fullName evidence="13">Alanyl-tRNA synthetase</fullName>
        <shortName evidence="13">AlaRS</shortName>
    </alternativeName>
</protein>
<dbReference type="Pfam" id="PF01411">
    <property type="entry name" value="tRNA-synt_2c"/>
    <property type="match status" value="1"/>
</dbReference>
<comment type="subcellular location">
    <subcellularLocation>
        <location evidence="13">Cytoplasm</location>
    </subcellularLocation>
</comment>
<dbReference type="Gene3D" id="6.10.250.550">
    <property type="match status" value="1"/>
</dbReference>
<dbReference type="InterPro" id="IPR018162">
    <property type="entry name" value="Ala-tRNA-ligase_IIc_anticod-bd"/>
</dbReference>
<dbReference type="GO" id="GO:0005524">
    <property type="term" value="F:ATP binding"/>
    <property type="evidence" value="ECO:0007669"/>
    <property type="project" value="UniProtKB-UniRule"/>
</dbReference>
<feature type="binding site" evidence="13">
    <location>
        <position position="569"/>
    </location>
    <ligand>
        <name>Zn(2+)</name>
        <dbReference type="ChEBI" id="CHEBI:29105"/>
    </ligand>
</feature>
<evidence type="ECO:0000256" key="12">
    <source>
        <dbReference type="ARBA" id="ARBA00048300"/>
    </source>
</evidence>
<keyword evidence="13" id="KW-0963">Cytoplasm</keyword>
<proteinExistence type="inferred from homology"/>
<dbReference type="InterPro" id="IPR003156">
    <property type="entry name" value="DHHA1_dom"/>
</dbReference>
<dbReference type="EC" id="6.1.1.7" evidence="13"/>
<dbReference type="Gene3D" id="3.10.310.40">
    <property type="match status" value="1"/>
</dbReference>
<dbReference type="InterPro" id="IPR018164">
    <property type="entry name" value="Ala-tRNA-synth_IIc_N"/>
</dbReference>
<evidence type="ECO:0000256" key="5">
    <source>
        <dbReference type="ARBA" id="ARBA00022741"/>
    </source>
</evidence>
<dbReference type="AlphaFoldDB" id="A0A1C0AN28"/>
<dbReference type="NCBIfam" id="TIGR00344">
    <property type="entry name" value="alaS"/>
    <property type="match status" value="1"/>
</dbReference>
<keyword evidence="15" id="KW-1185">Reference proteome</keyword>
<dbReference type="RefSeq" id="WP_068751369.1">
    <property type="nucleotide sequence ID" value="NZ_LR214441.1"/>
</dbReference>
<keyword evidence="5 13" id="KW-0547">Nucleotide-binding</keyword>
<dbReference type="FunFam" id="3.10.310.40:FF:000001">
    <property type="entry name" value="Alanine--tRNA ligase"/>
    <property type="match status" value="1"/>
</dbReference>
<evidence type="ECO:0000256" key="4">
    <source>
        <dbReference type="ARBA" id="ARBA00022723"/>
    </source>
</evidence>
<dbReference type="SUPFAM" id="SSF55681">
    <property type="entry name" value="Class II aaRS and biotin synthetases"/>
    <property type="match status" value="1"/>
</dbReference>
<dbReference type="Proteomes" id="UP000093501">
    <property type="component" value="Unassembled WGS sequence"/>
</dbReference>
<feature type="binding site" evidence="13">
    <location>
        <position position="672"/>
    </location>
    <ligand>
        <name>Zn(2+)</name>
        <dbReference type="ChEBI" id="CHEBI:29105"/>
    </ligand>
</feature>
<comment type="function">
    <text evidence="11 13">Catalyzes the attachment of alanine to tRNA(Ala) in a two-step reaction: alanine is first activated by ATP to form Ala-AMP and then transferred to the acceptor end of tRNA(Ala). Also edits incorrectly charged Ser-tRNA(Ala) and Gly-tRNA(Ala) via its editing domain.</text>
</comment>
<keyword evidence="6 13" id="KW-0862">Zinc</keyword>
<keyword evidence="3 13" id="KW-0436">Ligase</keyword>
<dbReference type="FunFam" id="3.30.54.20:FF:000001">
    <property type="entry name" value="Alanine--tRNA ligase"/>
    <property type="match status" value="1"/>
</dbReference>
<dbReference type="SMART" id="SM00863">
    <property type="entry name" value="tRNA_SAD"/>
    <property type="match status" value="1"/>
</dbReference>
<dbReference type="InterPro" id="IPR018165">
    <property type="entry name" value="Ala-tRNA-synth_IIc_core"/>
</dbReference>
<feature type="binding site" evidence="13">
    <location>
        <position position="676"/>
    </location>
    <ligand>
        <name>Zn(2+)</name>
        <dbReference type="ChEBI" id="CHEBI:29105"/>
    </ligand>
</feature>
<dbReference type="HAMAP" id="MF_00036_B">
    <property type="entry name" value="Ala_tRNA_synth_B"/>
    <property type="match status" value="1"/>
</dbReference>
<evidence type="ECO:0000256" key="2">
    <source>
        <dbReference type="ARBA" id="ARBA00022555"/>
    </source>
</evidence>
<feature type="binding site" evidence="13">
    <location>
        <position position="573"/>
    </location>
    <ligand>
        <name>Zn(2+)</name>
        <dbReference type="ChEBI" id="CHEBI:29105"/>
    </ligand>
</feature>
<dbReference type="GO" id="GO:0000049">
    <property type="term" value="F:tRNA binding"/>
    <property type="evidence" value="ECO:0007669"/>
    <property type="project" value="UniProtKB-KW"/>
</dbReference>
<dbReference type="PRINTS" id="PR00980">
    <property type="entry name" value="TRNASYNTHALA"/>
</dbReference>
<dbReference type="SUPFAM" id="SSF101353">
    <property type="entry name" value="Putative anticodon-binding domain of alanyl-tRNA synthetase (AlaRS)"/>
    <property type="match status" value="1"/>
</dbReference>
<dbReference type="Gene3D" id="3.30.54.20">
    <property type="match status" value="1"/>
</dbReference>
<dbReference type="GO" id="GO:0005829">
    <property type="term" value="C:cytosol"/>
    <property type="evidence" value="ECO:0007669"/>
    <property type="project" value="TreeGrafter"/>
</dbReference>
<dbReference type="Pfam" id="PF07973">
    <property type="entry name" value="tRNA_SAD"/>
    <property type="match status" value="1"/>
</dbReference>
<dbReference type="InterPro" id="IPR045864">
    <property type="entry name" value="aa-tRNA-synth_II/BPL/LPL"/>
</dbReference>
<accession>A0A1C0AN28</accession>
<dbReference type="SUPFAM" id="SSF50447">
    <property type="entry name" value="Translation proteins"/>
    <property type="match status" value="1"/>
</dbReference>
<dbReference type="InterPro" id="IPR012947">
    <property type="entry name" value="tRNA_SAD"/>
</dbReference>
<comment type="cofactor">
    <cofactor evidence="13">
        <name>Zn(2+)</name>
        <dbReference type="ChEBI" id="CHEBI:29105"/>
    </cofactor>
    <text evidence="13">Binds 1 zinc ion per subunit.</text>
</comment>
<evidence type="ECO:0000313" key="15">
    <source>
        <dbReference type="Proteomes" id="UP000093501"/>
    </source>
</evidence>
<dbReference type="Gene3D" id="3.30.980.10">
    <property type="entry name" value="Threonyl-trna Synthetase, Chain A, domain 2"/>
    <property type="match status" value="1"/>
</dbReference>
<dbReference type="InterPro" id="IPR018163">
    <property type="entry name" value="Thr/Ala-tRNA-synth_IIc_edit"/>
</dbReference>
<dbReference type="InterPro" id="IPR009000">
    <property type="entry name" value="Transl_B-barrel_sf"/>
</dbReference>
<keyword evidence="10 13" id="KW-0030">Aminoacyl-tRNA synthetase</keyword>
<evidence type="ECO:0000256" key="1">
    <source>
        <dbReference type="ARBA" id="ARBA00008226"/>
    </source>
</evidence>
<evidence type="ECO:0000256" key="8">
    <source>
        <dbReference type="ARBA" id="ARBA00022884"/>
    </source>
</evidence>
<dbReference type="PANTHER" id="PTHR11777">
    <property type="entry name" value="ALANYL-TRNA SYNTHETASE"/>
    <property type="match status" value="1"/>
</dbReference>
<dbReference type="Gene3D" id="3.30.930.10">
    <property type="entry name" value="Bira Bifunctional Protein, Domain 2"/>
    <property type="match status" value="1"/>
</dbReference>
<evidence type="ECO:0000313" key="14">
    <source>
        <dbReference type="EMBL" id="OCL34687.1"/>
    </source>
</evidence>
<evidence type="ECO:0000256" key="7">
    <source>
        <dbReference type="ARBA" id="ARBA00022840"/>
    </source>
</evidence>
<reference evidence="15" key="1">
    <citation type="submission" date="2016-07" db="EMBL/GenBank/DDBJ databases">
        <authorList>
            <person name="Florea S."/>
            <person name="Webb J.S."/>
            <person name="Jaromczyk J."/>
            <person name="Schardl C.L."/>
        </authorList>
    </citation>
    <scope>NUCLEOTIDE SEQUENCE [LARGE SCALE GENOMIC DNA]</scope>
    <source>
        <strain evidence="15">IPBSL-7</strain>
    </source>
</reference>
<dbReference type="Pfam" id="PF02272">
    <property type="entry name" value="DHHA1"/>
    <property type="match status" value="1"/>
</dbReference>
<evidence type="ECO:0000256" key="10">
    <source>
        <dbReference type="ARBA" id="ARBA00023146"/>
    </source>
</evidence>
<dbReference type="InterPro" id="IPR023033">
    <property type="entry name" value="Ala_tRNA_ligase_euk/bac"/>
</dbReference>
<keyword evidence="8 13" id="KW-0694">RNA-binding</keyword>
<evidence type="ECO:0000256" key="11">
    <source>
        <dbReference type="ARBA" id="ARBA00024779"/>
    </source>
</evidence>
<organism evidence="14 15">
    <name type="scientific">Tessaracoccus lapidicaptus</name>
    <dbReference type="NCBI Taxonomy" id="1427523"/>
    <lineage>
        <taxon>Bacteria</taxon>
        <taxon>Bacillati</taxon>
        <taxon>Actinomycetota</taxon>
        <taxon>Actinomycetes</taxon>
        <taxon>Propionibacteriales</taxon>
        <taxon>Propionibacteriaceae</taxon>
        <taxon>Tessaracoccus</taxon>
    </lineage>
</organism>
<comment type="catalytic activity">
    <reaction evidence="12 13">
        <text>tRNA(Ala) + L-alanine + ATP = L-alanyl-tRNA(Ala) + AMP + diphosphate</text>
        <dbReference type="Rhea" id="RHEA:12540"/>
        <dbReference type="Rhea" id="RHEA-COMP:9657"/>
        <dbReference type="Rhea" id="RHEA-COMP:9923"/>
        <dbReference type="ChEBI" id="CHEBI:30616"/>
        <dbReference type="ChEBI" id="CHEBI:33019"/>
        <dbReference type="ChEBI" id="CHEBI:57972"/>
        <dbReference type="ChEBI" id="CHEBI:78442"/>
        <dbReference type="ChEBI" id="CHEBI:78497"/>
        <dbReference type="ChEBI" id="CHEBI:456215"/>
        <dbReference type="EC" id="6.1.1.7"/>
    </reaction>
</comment>
<dbReference type="PROSITE" id="PS50860">
    <property type="entry name" value="AA_TRNA_LIGASE_II_ALA"/>
    <property type="match status" value="1"/>
</dbReference>
<dbReference type="FunFam" id="3.30.980.10:FF:000004">
    <property type="entry name" value="Alanine--tRNA ligase, cytoplasmic"/>
    <property type="match status" value="1"/>
</dbReference>
<dbReference type="SUPFAM" id="SSF55186">
    <property type="entry name" value="ThrRS/AlaRS common domain"/>
    <property type="match status" value="1"/>
</dbReference>
<evidence type="ECO:0000256" key="9">
    <source>
        <dbReference type="ARBA" id="ARBA00022917"/>
    </source>
</evidence>